<organism evidence="7 8">
    <name type="scientific">Polyplosphaeria fusca</name>
    <dbReference type="NCBI Taxonomy" id="682080"/>
    <lineage>
        <taxon>Eukaryota</taxon>
        <taxon>Fungi</taxon>
        <taxon>Dikarya</taxon>
        <taxon>Ascomycota</taxon>
        <taxon>Pezizomycotina</taxon>
        <taxon>Dothideomycetes</taxon>
        <taxon>Pleosporomycetidae</taxon>
        <taxon>Pleosporales</taxon>
        <taxon>Tetraplosphaeriaceae</taxon>
        <taxon>Polyplosphaeria</taxon>
    </lineage>
</organism>
<dbReference type="PANTHER" id="PTHR23501:SF43">
    <property type="entry name" value="MULTIDRUG TRANSPORTER, PUTATIVE (AFU_ORTHOLOGUE AFUA_6G03040)-RELATED"/>
    <property type="match status" value="1"/>
</dbReference>
<feature type="transmembrane region" description="Helical" evidence="5">
    <location>
        <begin position="223"/>
        <end position="242"/>
    </location>
</feature>
<feature type="transmembrane region" description="Helical" evidence="5">
    <location>
        <begin position="180"/>
        <end position="202"/>
    </location>
</feature>
<keyword evidence="8" id="KW-1185">Reference proteome</keyword>
<keyword evidence="4 5" id="KW-0472">Membrane</keyword>
<dbReference type="InterPro" id="IPR011701">
    <property type="entry name" value="MFS"/>
</dbReference>
<feature type="transmembrane region" description="Helical" evidence="5">
    <location>
        <begin position="332"/>
        <end position="357"/>
    </location>
</feature>
<dbReference type="GO" id="GO:0005886">
    <property type="term" value="C:plasma membrane"/>
    <property type="evidence" value="ECO:0007669"/>
    <property type="project" value="TreeGrafter"/>
</dbReference>
<feature type="domain" description="Major facilitator superfamily (MFS) profile" evidence="6">
    <location>
        <begin position="29"/>
        <end position="483"/>
    </location>
</feature>
<dbReference type="InterPro" id="IPR005829">
    <property type="entry name" value="Sugar_transporter_CS"/>
</dbReference>
<evidence type="ECO:0000256" key="4">
    <source>
        <dbReference type="ARBA" id="ARBA00023136"/>
    </source>
</evidence>
<evidence type="ECO:0000259" key="6">
    <source>
        <dbReference type="PROSITE" id="PS50850"/>
    </source>
</evidence>
<feature type="transmembrane region" description="Helical" evidence="5">
    <location>
        <begin position="119"/>
        <end position="140"/>
    </location>
</feature>
<dbReference type="InterPro" id="IPR020846">
    <property type="entry name" value="MFS_dom"/>
</dbReference>
<feature type="transmembrane region" description="Helical" evidence="5">
    <location>
        <begin position="94"/>
        <end position="113"/>
    </location>
</feature>
<keyword evidence="3 5" id="KW-1133">Transmembrane helix</keyword>
<reference evidence="7" key="1">
    <citation type="journal article" date="2020" name="Stud. Mycol.">
        <title>101 Dothideomycetes genomes: a test case for predicting lifestyles and emergence of pathogens.</title>
        <authorList>
            <person name="Haridas S."/>
            <person name="Albert R."/>
            <person name="Binder M."/>
            <person name="Bloem J."/>
            <person name="Labutti K."/>
            <person name="Salamov A."/>
            <person name="Andreopoulos B."/>
            <person name="Baker S."/>
            <person name="Barry K."/>
            <person name="Bills G."/>
            <person name="Bluhm B."/>
            <person name="Cannon C."/>
            <person name="Castanera R."/>
            <person name="Culley D."/>
            <person name="Daum C."/>
            <person name="Ezra D."/>
            <person name="Gonzalez J."/>
            <person name="Henrissat B."/>
            <person name="Kuo A."/>
            <person name="Liang C."/>
            <person name="Lipzen A."/>
            <person name="Lutzoni F."/>
            <person name="Magnuson J."/>
            <person name="Mondo S."/>
            <person name="Nolan M."/>
            <person name="Ohm R."/>
            <person name="Pangilinan J."/>
            <person name="Park H.-J."/>
            <person name="Ramirez L."/>
            <person name="Alfaro M."/>
            <person name="Sun H."/>
            <person name="Tritt A."/>
            <person name="Yoshinaga Y."/>
            <person name="Zwiers L.-H."/>
            <person name="Turgeon B."/>
            <person name="Goodwin S."/>
            <person name="Spatafora J."/>
            <person name="Crous P."/>
            <person name="Grigoriev I."/>
        </authorList>
    </citation>
    <scope>NUCLEOTIDE SEQUENCE</scope>
    <source>
        <strain evidence="7">CBS 125425</strain>
    </source>
</reference>
<gene>
    <name evidence="7" type="ORF">EJ04DRAFT_562048</name>
</gene>
<dbReference type="PROSITE" id="PS50850">
    <property type="entry name" value="MFS"/>
    <property type="match status" value="1"/>
</dbReference>
<evidence type="ECO:0000256" key="1">
    <source>
        <dbReference type="ARBA" id="ARBA00004141"/>
    </source>
</evidence>
<feature type="transmembrane region" description="Helical" evidence="5">
    <location>
        <begin position="29"/>
        <end position="52"/>
    </location>
</feature>
<feature type="transmembrane region" description="Helical" evidence="5">
    <location>
        <begin position="254"/>
        <end position="273"/>
    </location>
</feature>
<feature type="transmembrane region" description="Helical" evidence="5">
    <location>
        <begin position="396"/>
        <end position="421"/>
    </location>
</feature>
<dbReference type="InterPro" id="IPR036259">
    <property type="entry name" value="MFS_trans_sf"/>
</dbReference>
<keyword evidence="2 5" id="KW-0812">Transmembrane</keyword>
<dbReference type="EMBL" id="ML996120">
    <property type="protein sequence ID" value="KAF2736979.1"/>
    <property type="molecule type" value="Genomic_DNA"/>
</dbReference>
<evidence type="ECO:0000313" key="7">
    <source>
        <dbReference type="EMBL" id="KAF2736979.1"/>
    </source>
</evidence>
<comment type="subcellular location">
    <subcellularLocation>
        <location evidence="1">Membrane</location>
        <topology evidence="1">Multi-pass membrane protein</topology>
    </subcellularLocation>
</comment>
<protein>
    <submittedName>
        <fullName evidence="7">Multidrug resistance protein fnx1</fullName>
    </submittedName>
</protein>
<evidence type="ECO:0000313" key="8">
    <source>
        <dbReference type="Proteomes" id="UP000799444"/>
    </source>
</evidence>
<dbReference type="Proteomes" id="UP000799444">
    <property type="component" value="Unassembled WGS sequence"/>
</dbReference>
<dbReference type="OrthoDB" id="440553at2759"/>
<dbReference type="PANTHER" id="PTHR23501">
    <property type="entry name" value="MAJOR FACILITATOR SUPERFAMILY"/>
    <property type="match status" value="1"/>
</dbReference>
<evidence type="ECO:0000256" key="2">
    <source>
        <dbReference type="ARBA" id="ARBA00022692"/>
    </source>
</evidence>
<accession>A0A9P4V3R7</accession>
<feature type="transmembrane region" description="Helical" evidence="5">
    <location>
        <begin position="64"/>
        <end position="82"/>
    </location>
</feature>
<feature type="transmembrane region" description="Helical" evidence="5">
    <location>
        <begin position="364"/>
        <end position="384"/>
    </location>
</feature>
<dbReference type="Pfam" id="PF07690">
    <property type="entry name" value="MFS_1"/>
    <property type="match status" value="1"/>
</dbReference>
<feature type="transmembrane region" description="Helical" evidence="5">
    <location>
        <begin position="442"/>
        <end position="464"/>
    </location>
</feature>
<dbReference type="PROSITE" id="PS00216">
    <property type="entry name" value="SUGAR_TRANSPORT_1"/>
    <property type="match status" value="1"/>
</dbReference>
<dbReference type="GO" id="GO:0022857">
    <property type="term" value="F:transmembrane transporter activity"/>
    <property type="evidence" value="ECO:0007669"/>
    <property type="project" value="InterPro"/>
</dbReference>
<name>A0A9P4V3R7_9PLEO</name>
<evidence type="ECO:0000256" key="5">
    <source>
        <dbReference type="SAM" id="Phobius"/>
    </source>
</evidence>
<dbReference type="AlphaFoldDB" id="A0A9P4V3R7"/>
<dbReference type="SUPFAM" id="SSF103473">
    <property type="entry name" value="MFS general substrate transporter"/>
    <property type="match status" value="1"/>
</dbReference>
<proteinExistence type="predicted"/>
<feature type="transmembrane region" description="Helical" evidence="5">
    <location>
        <begin position="294"/>
        <end position="320"/>
    </location>
</feature>
<feature type="transmembrane region" description="Helical" evidence="5">
    <location>
        <begin position="152"/>
        <end position="174"/>
    </location>
</feature>
<sequence>MSIEDARAAEAAEPTPPPNFLHGFKLHSLTLGLFLSLFLVAFEVSIVSTSLVSITDDLEQFGRSSWVITGYLLTYTSFMVILAKLSDIVGRKMVLLGSLLAFIVFSGLCGASQKMNQLIVFRVLQGIGGSGVYSLVMVVLFEMVPQELFPRYTVLVTALFAISTLCGPLLGGAICQDGNWRWVFLLNVPSGVLALLTLVLCMPTNFPYHGRSTRKHIRDRRKLDLIGAGSMLAGITLLITGFEEASNFAPWTSARVLGPLLISLPAWIGFLATERQVTLSGSDRPEPVFPWRFCASRVVMGVFANSFLSGAVFTSCVIQIPLRFQAVNNESSWYAGIQLIPFGVATAVGGAFAAVIVRNRKLPVVYMFFPGAILQVLGLVFMSRLTLDYIVWKGQYGLQVLTGFGCGISMGAVTLMTPYVIEKRDLATATSAVVQARMLGGALVLAIITAVMNSNLSGALALMLSAEEFARVFRAIKAIQDLPESLKTAVKDMFLKGYNMQLRILVGLAAAEVPAALLMWQKEAVRVA</sequence>
<dbReference type="Gene3D" id="1.20.1250.20">
    <property type="entry name" value="MFS general substrate transporter like domains"/>
    <property type="match status" value="1"/>
</dbReference>
<evidence type="ECO:0000256" key="3">
    <source>
        <dbReference type="ARBA" id="ARBA00022989"/>
    </source>
</evidence>
<comment type="caution">
    <text evidence="7">The sequence shown here is derived from an EMBL/GenBank/DDBJ whole genome shotgun (WGS) entry which is preliminary data.</text>
</comment>